<keyword evidence="2" id="KW-1185">Reference proteome</keyword>
<evidence type="ECO:0000313" key="1">
    <source>
        <dbReference type="EMBL" id="TFK60761.1"/>
    </source>
</evidence>
<name>A0ACD3A5E5_9AGAR</name>
<reference evidence="1 2" key="1">
    <citation type="journal article" date="2019" name="Nat. Ecol. Evol.">
        <title>Megaphylogeny resolves global patterns of mushroom evolution.</title>
        <authorList>
            <person name="Varga T."/>
            <person name="Krizsan K."/>
            <person name="Foldi C."/>
            <person name="Dima B."/>
            <person name="Sanchez-Garcia M."/>
            <person name="Sanchez-Ramirez S."/>
            <person name="Szollosi G.J."/>
            <person name="Szarkandi J.G."/>
            <person name="Papp V."/>
            <person name="Albert L."/>
            <person name="Andreopoulos W."/>
            <person name="Angelini C."/>
            <person name="Antonin V."/>
            <person name="Barry K.W."/>
            <person name="Bougher N.L."/>
            <person name="Buchanan P."/>
            <person name="Buyck B."/>
            <person name="Bense V."/>
            <person name="Catcheside P."/>
            <person name="Chovatia M."/>
            <person name="Cooper J."/>
            <person name="Damon W."/>
            <person name="Desjardin D."/>
            <person name="Finy P."/>
            <person name="Geml J."/>
            <person name="Haridas S."/>
            <person name="Hughes K."/>
            <person name="Justo A."/>
            <person name="Karasinski D."/>
            <person name="Kautmanova I."/>
            <person name="Kiss B."/>
            <person name="Kocsube S."/>
            <person name="Kotiranta H."/>
            <person name="LaButti K.M."/>
            <person name="Lechner B.E."/>
            <person name="Liimatainen K."/>
            <person name="Lipzen A."/>
            <person name="Lukacs Z."/>
            <person name="Mihaltcheva S."/>
            <person name="Morgado L.N."/>
            <person name="Niskanen T."/>
            <person name="Noordeloos M.E."/>
            <person name="Ohm R.A."/>
            <person name="Ortiz-Santana B."/>
            <person name="Ovrebo C."/>
            <person name="Racz N."/>
            <person name="Riley R."/>
            <person name="Savchenko A."/>
            <person name="Shiryaev A."/>
            <person name="Soop K."/>
            <person name="Spirin V."/>
            <person name="Szebenyi C."/>
            <person name="Tomsovsky M."/>
            <person name="Tulloss R.E."/>
            <person name="Uehling J."/>
            <person name="Grigoriev I.V."/>
            <person name="Vagvolgyi C."/>
            <person name="Papp T."/>
            <person name="Martin F.M."/>
            <person name="Miettinen O."/>
            <person name="Hibbett D.S."/>
            <person name="Nagy L.G."/>
        </authorList>
    </citation>
    <scope>NUCLEOTIDE SEQUENCE [LARGE SCALE GENOMIC DNA]</scope>
    <source>
        <strain evidence="1 2">NL-1719</strain>
    </source>
</reference>
<sequence>MIESTDDLGGTIELKVCEKGPTPAVVVKQYTWVVEQNKRKRKLEEKATRIRRRSANRKNGAYPGRKGFGQAEIPEPSPRHYYTTTPMRWCRYRGKATQRGLGGGRQILRNVHTWVPGDMKEEQVVQTFSDDELAIMRKDKEQKRERSGGTASPTVSALSPGRRETQMLESTSIRKDDETAIHPRSFGKSKGLAGGRSGRWWWEVEEGEGKGGKTNRRNRSEWLKQDRESVGIVGRGNKNYQVGNKIRVFKLFPVVGRARQRSEDDLGGTRTTGPPGAPIPSLGITHQLQTHRRRTKTYEPARMPWLWPGVAEAPLVVHVFIFVTFESNCVSLLLLDLPNNQGLSVVCTTGRSSRNTALSDDWQSYFTNGIYIHTICTTKVVILDHHLCYDLVIPPRTVRSPFAADALENETVFNGDAQKGGRRGGVVSVVQENAFDVVTNDVEIFVAREGWWKLSKKPAFRFELVVSHLPLDSSIPRRLKPRFNLLFGCQWQPNIPLQLRRSEPPIAWSGCSARTRPRHEDQRRRVLKGRGGVFEGWGMGINMCFRRDLGIQAGEANTTPPTWMLVYRHPGFLSFCVSAESTQPFAFFLAFFALRLSLLSRFAVSYSSFVFTILTSPNSLRIPFEMPWLWPGVAEAPLEVRIWSRGRSVFGQTSKTSQLAFCRMKAVASVVIHDYHLSYSLTNVCLTVRFFHTTCNSGEQRVAIHDRHLAAPLVRLFARFANWVNVLPQRWQSTITTLALHQVWCHSNPHKCGVLR</sequence>
<evidence type="ECO:0000313" key="2">
    <source>
        <dbReference type="Proteomes" id="UP000308600"/>
    </source>
</evidence>
<proteinExistence type="predicted"/>
<protein>
    <submittedName>
        <fullName evidence="1">Uncharacterized protein</fullName>
    </submittedName>
</protein>
<dbReference type="EMBL" id="ML208735">
    <property type="protein sequence ID" value="TFK60761.1"/>
    <property type="molecule type" value="Genomic_DNA"/>
</dbReference>
<organism evidence="1 2">
    <name type="scientific">Pluteus cervinus</name>
    <dbReference type="NCBI Taxonomy" id="181527"/>
    <lineage>
        <taxon>Eukaryota</taxon>
        <taxon>Fungi</taxon>
        <taxon>Dikarya</taxon>
        <taxon>Basidiomycota</taxon>
        <taxon>Agaricomycotina</taxon>
        <taxon>Agaricomycetes</taxon>
        <taxon>Agaricomycetidae</taxon>
        <taxon>Agaricales</taxon>
        <taxon>Pluteineae</taxon>
        <taxon>Pluteaceae</taxon>
        <taxon>Pluteus</taxon>
    </lineage>
</organism>
<accession>A0ACD3A5E5</accession>
<gene>
    <name evidence="1" type="ORF">BDN72DRAFT_864106</name>
</gene>
<dbReference type="Proteomes" id="UP000308600">
    <property type="component" value="Unassembled WGS sequence"/>
</dbReference>